<comment type="caution">
    <text evidence="2">The sequence shown here is derived from an EMBL/GenBank/DDBJ whole genome shotgun (WGS) entry which is preliminary data.</text>
</comment>
<gene>
    <name evidence="2" type="ORF">GWO12_00735</name>
</gene>
<keyword evidence="1" id="KW-0472">Membrane</keyword>
<dbReference type="EMBL" id="JAACAK010000002">
    <property type="protein sequence ID" value="NIR73633.1"/>
    <property type="molecule type" value="Genomic_DNA"/>
</dbReference>
<name>A0AAE4Z5X9_9BACT</name>
<keyword evidence="1" id="KW-1133">Transmembrane helix</keyword>
<dbReference type="Proteomes" id="UP000702544">
    <property type="component" value="Unassembled WGS sequence"/>
</dbReference>
<accession>A0AAE4Z5X9</accession>
<protein>
    <submittedName>
        <fullName evidence="2">Uncharacterized protein</fullName>
    </submittedName>
</protein>
<sequence>MDRADVRARTEESETWPARLLLWLAWANGIFLMLEILFNVIKNAIGGGVPIG</sequence>
<keyword evidence="1" id="KW-0812">Transmembrane</keyword>
<reference evidence="2 3" key="1">
    <citation type="submission" date="2020-01" db="EMBL/GenBank/DDBJ databases">
        <title>Genomes assembled from Gulf of Kutch pelagic sediment metagenomes.</title>
        <authorList>
            <person name="Chandrashekar M."/>
            <person name="Mahajan M.S."/>
            <person name="Dave K.J."/>
            <person name="Vatsa P."/>
            <person name="Nathani N.M."/>
        </authorList>
    </citation>
    <scope>NUCLEOTIDE SEQUENCE [LARGE SCALE GENOMIC DNA]</scope>
    <source>
        <strain evidence="2">KS3-K002</strain>
    </source>
</reference>
<dbReference type="AlphaFoldDB" id="A0AAE4Z5X9"/>
<feature type="transmembrane region" description="Helical" evidence="1">
    <location>
        <begin position="20"/>
        <end position="41"/>
    </location>
</feature>
<proteinExistence type="predicted"/>
<evidence type="ECO:0000256" key="1">
    <source>
        <dbReference type="SAM" id="Phobius"/>
    </source>
</evidence>
<evidence type="ECO:0000313" key="3">
    <source>
        <dbReference type="Proteomes" id="UP000702544"/>
    </source>
</evidence>
<organism evidence="2 3">
    <name type="scientific">Candidatus Kutchimonas denitrificans</name>
    <dbReference type="NCBI Taxonomy" id="3056748"/>
    <lineage>
        <taxon>Bacteria</taxon>
        <taxon>Pseudomonadati</taxon>
        <taxon>Gemmatimonadota</taxon>
        <taxon>Gemmatimonadia</taxon>
        <taxon>Candidatus Palauibacterales</taxon>
        <taxon>Candidatus Palauibacteraceae</taxon>
        <taxon>Candidatus Kutchimonas</taxon>
    </lineage>
</organism>
<evidence type="ECO:0000313" key="2">
    <source>
        <dbReference type="EMBL" id="NIR73633.1"/>
    </source>
</evidence>